<evidence type="ECO:0000256" key="5">
    <source>
        <dbReference type="ARBA" id="ARBA00022989"/>
    </source>
</evidence>
<gene>
    <name evidence="9" type="ORF">U14_05664</name>
</gene>
<dbReference type="EMBL" id="DF820461">
    <property type="protein sequence ID" value="GAK54379.1"/>
    <property type="molecule type" value="Genomic_DNA"/>
</dbReference>
<feature type="transmembrane region" description="Helical" evidence="7">
    <location>
        <begin position="106"/>
        <end position="125"/>
    </location>
</feature>
<feature type="transmembrane region" description="Helical" evidence="7">
    <location>
        <begin position="237"/>
        <end position="258"/>
    </location>
</feature>
<comment type="subcellular location">
    <subcellularLocation>
        <location evidence="1 7">Cell membrane</location>
        <topology evidence="1 7">Multi-pass membrane protein</topology>
    </subcellularLocation>
</comment>
<dbReference type="Pfam" id="PF00528">
    <property type="entry name" value="BPD_transp_1"/>
    <property type="match status" value="1"/>
</dbReference>
<dbReference type="CDD" id="cd06261">
    <property type="entry name" value="TM_PBP2"/>
    <property type="match status" value="1"/>
</dbReference>
<evidence type="ECO:0000313" key="10">
    <source>
        <dbReference type="Proteomes" id="UP000030700"/>
    </source>
</evidence>
<keyword evidence="10" id="KW-1185">Reference proteome</keyword>
<evidence type="ECO:0000256" key="2">
    <source>
        <dbReference type="ARBA" id="ARBA00022448"/>
    </source>
</evidence>
<evidence type="ECO:0000256" key="7">
    <source>
        <dbReference type="RuleBase" id="RU363032"/>
    </source>
</evidence>
<keyword evidence="4 7" id="KW-0812">Transmembrane</keyword>
<keyword evidence="2 7" id="KW-0813">Transport</keyword>
<evidence type="ECO:0000256" key="4">
    <source>
        <dbReference type="ARBA" id="ARBA00022692"/>
    </source>
</evidence>
<dbReference type="SUPFAM" id="SSF161098">
    <property type="entry name" value="MetI-like"/>
    <property type="match status" value="1"/>
</dbReference>
<dbReference type="STRING" id="1499966.U14_05664"/>
<dbReference type="GO" id="GO:0005886">
    <property type="term" value="C:plasma membrane"/>
    <property type="evidence" value="ECO:0007669"/>
    <property type="project" value="UniProtKB-SubCell"/>
</dbReference>
<reference evidence="9 10" key="1">
    <citation type="journal article" date="2015" name="PeerJ">
        <title>First genomic representation of candidate bacterial phylum KSB3 points to enhanced environmental sensing as a trigger of wastewater bulking.</title>
        <authorList>
            <person name="Sekiguchi Y."/>
            <person name="Ohashi A."/>
            <person name="Parks D.H."/>
            <person name="Yamauchi T."/>
            <person name="Tyson G.W."/>
            <person name="Hugenholtz P."/>
        </authorList>
    </citation>
    <scope>NUCLEOTIDE SEQUENCE [LARGE SCALE GENOMIC DNA]</scope>
</reference>
<evidence type="ECO:0000313" key="9">
    <source>
        <dbReference type="EMBL" id="GAK54379.1"/>
    </source>
</evidence>
<feature type="transmembrane region" description="Helical" evidence="7">
    <location>
        <begin position="137"/>
        <end position="158"/>
    </location>
</feature>
<dbReference type="Proteomes" id="UP000030700">
    <property type="component" value="Unassembled WGS sequence"/>
</dbReference>
<evidence type="ECO:0000259" key="8">
    <source>
        <dbReference type="PROSITE" id="PS50928"/>
    </source>
</evidence>
<sequence>MKSKKLHTVLYVILAVYGVISVLPFVWMVLSSFKLNQEIMSVTASFFPQNPTFHNYPYVFQRFKFLTFFKNSVFLAVTRTALVIYTSSLCGYVLAKHTFRGRDLIFGWILATMMIPWPVTIIPMYSLMLSFGWLNSYLAIIVPSLLSGFGIFLMRQFIKGIPDDLVEAGRIDGASEFYIFHRVILPLCVNALAAVAIFHFLWYWEDFLWPFLVLQDDSKQVLAVGLQLFSQRYGTDFGGLFAATTMGIVPVLLVYIIFQKRFIEGMTMTGIKG</sequence>
<protein>
    <submittedName>
        <fullName evidence="9">Sugar ABC superfamily ATP binding cassette transporter, membrane protein</fullName>
    </submittedName>
</protein>
<dbReference type="PROSITE" id="PS50928">
    <property type="entry name" value="ABC_TM1"/>
    <property type="match status" value="1"/>
</dbReference>
<dbReference type="PANTHER" id="PTHR43744">
    <property type="entry name" value="ABC TRANSPORTER PERMEASE PROTEIN MG189-RELATED-RELATED"/>
    <property type="match status" value="1"/>
</dbReference>
<comment type="similarity">
    <text evidence="7">Belongs to the binding-protein-dependent transport system permease family.</text>
</comment>
<evidence type="ECO:0000256" key="6">
    <source>
        <dbReference type="ARBA" id="ARBA00023136"/>
    </source>
</evidence>
<proteinExistence type="inferred from homology"/>
<dbReference type="InterPro" id="IPR035906">
    <property type="entry name" value="MetI-like_sf"/>
</dbReference>
<feature type="transmembrane region" description="Helical" evidence="7">
    <location>
        <begin position="73"/>
        <end position="94"/>
    </location>
</feature>
<evidence type="ECO:0000256" key="1">
    <source>
        <dbReference type="ARBA" id="ARBA00004651"/>
    </source>
</evidence>
<keyword evidence="5 7" id="KW-1133">Transmembrane helix</keyword>
<dbReference type="GO" id="GO:0055085">
    <property type="term" value="P:transmembrane transport"/>
    <property type="evidence" value="ECO:0007669"/>
    <property type="project" value="InterPro"/>
</dbReference>
<dbReference type="HOGENOM" id="CLU_016047_1_1_0"/>
<dbReference type="PANTHER" id="PTHR43744:SF12">
    <property type="entry name" value="ABC TRANSPORTER PERMEASE PROTEIN MG189-RELATED"/>
    <property type="match status" value="1"/>
</dbReference>
<feature type="transmembrane region" description="Helical" evidence="7">
    <location>
        <begin position="9"/>
        <end position="30"/>
    </location>
</feature>
<dbReference type="InterPro" id="IPR000515">
    <property type="entry name" value="MetI-like"/>
</dbReference>
<keyword evidence="6 7" id="KW-0472">Membrane</keyword>
<feature type="domain" description="ABC transmembrane type-1" evidence="8">
    <location>
        <begin position="69"/>
        <end position="258"/>
    </location>
</feature>
<name>A0A081BSJ8_9BACT</name>
<accession>A0A081BSJ8</accession>
<organism evidence="9 10">
    <name type="scientific">Candidatus Moduliflexus flocculans</name>
    <dbReference type="NCBI Taxonomy" id="1499966"/>
    <lineage>
        <taxon>Bacteria</taxon>
        <taxon>Candidatus Moduliflexota</taxon>
        <taxon>Candidatus Moduliflexia</taxon>
        <taxon>Candidatus Moduliflexales</taxon>
        <taxon>Candidatus Moduliflexaceae</taxon>
    </lineage>
</organism>
<dbReference type="Gene3D" id="1.10.3720.10">
    <property type="entry name" value="MetI-like"/>
    <property type="match status" value="1"/>
</dbReference>
<dbReference type="AlphaFoldDB" id="A0A081BSJ8"/>
<evidence type="ECO:0000256" key="3">
    <source>
        <dbReference type="ARBA" id="ARBA00022475"/>
    </source>
</evidence>
<feature type="transmembrane region" description="Helical" evidence="7">
    <location>
        <begin position="179"/>
        <end position="204"/>
    </location>
</feature>
<keyword evidence="3" id="KW-1003">Cell membrane</keyword>